<protein>
    <submittedName>
        <fullName evidence="2">Uncharacterized protein</fullName>
    </submittedName>
</protein>
<evidence type="ECO:0000256" key="1">
    <source>
        <dbReference type="SAM" id="SignalP"/>
    </source>
</evidence>
<evidence type="ECO:0000313" key="3">
    <source>
        <dbReference type="Proteomes" id="UP001057375"/>
    </source>
</evidence>
<evidence type="ECO:0000313" key="2">
    <source>
        <dbReference type="EMBL" id="GKT17568.1"/>
    </source>
</evidence>
<reference evidence="2" key="1">
    <citation type="submission" date="2022-03" db="EMBL/GenBank/DDBJ databases">
        <title>Draft genome sequence of Aduncisulcus paluster, a free-living microaerophilic Fornicata.</title>
        <authorList>
            <person name="Yuyama I."/>
            <person name="Kume K."/>
            <person name="Tamura T."/>
            <person name="Inagaki Y."/>
            <person name="Hashimoto T."/>
        </authorList>
    </citation>
    <scope>NUCLEOTIDE SEQUENCE</scope>
    <source>
        <strain evidence="2">NY0171</strain>
    </source>
</reference>
<keyword evidence="1" id="KW-0732">Signal</keyword>
<keyword evidence="3" id="KW-1185">Reference proteome</keyword>
<proteinExistence type="predicted"/>
<dbReference type="Proteomes" id="UP001057375">
    <property type="component" value="Unassembled WGS sequence"/>
</dbReference>
<accession>A0ABQ5JZH5</accession>
<feature type="non-terminal residue" evidence="2">
    <location>
        <position position="239"/>
    </location>
</feature>
<organism evidence="2 3">
    <name type="scientific">Aduncisulcus paluster</name>
    <dbReference type="NCBI Taxonomy" id="2918883"/>
    <lineage>
        <taxon>Eukaryota</taxon>
        <taxon>Metamonada</taxon>
        <taxon>Carpediemonas-like organisms</taxon>
        <taxon>Aduncisulcus</taxon>
    </lineage>
</organism>
<feature type="chain" id="PRO_5046338859" evidence="1">
    <location>
        <begin position="24"/>
        <end position="239"/>
    </location>
</feature>
<dbReference type="PROSITE" id="PS51257">
    <property type="entry name" value="PROKAR_LIPOPROTEIN"/>
    <property type="match status" value="1"/>
</dbReference>
<feature type="signal peptide" evidence="1">
    <location>
        <begin position="1"/>
        <end position="23"/>
    </location>
</feature>
<sequence length="239" mass="26421">MKFFHILFLCLTISHIITISCISEEELRSTCESSRIAQSYCTTSFECVSPYSYLDPIFSEWFGGSLAVDIDGSKQDLSTTVCPGYSDQASCCGTSVYNNIRLATLSYKNMIKSFVSTINPDDLDKDVLIQYWTDMQEKGILKSSITPAEFVDILQPFVTKYADTLTLQASDCLEVFFRYQLGLLCSMCDPNYGGASSSTFSIPEELEETSTSSYDGIINVQNGVNVAASTSCGWIDAQK</sequence>
<name>A0ABQ5JZH5_9EUKA</name>
<gene>
    <name evidence="2" type="ORF">ADUPG1_011132</name>
</gene>
<dbReference type="EMBL" id="BQXS01011860">
    <property type="protein sequence ID" value="GKT17568.1"/>
    <property type="molecule type" value="Genomic_DNA"/>
</dbReference>
<comment type="caution">
    <text evidence="2">The sequence shown here is derived from an EMBL/GenBank/DDBJ whole genome shotgun (WGS) entry which is preliminary data.</text>
</comment>